<name>V4GS45_9EURY</name>
<dbReference type="AlphaFoldDB" id="V4GS45"/>
<dbReference type="STRING" id="1324957.K933_11261"/>
<keyword evidence="3" id="KW-1185">Reference proteome</keyword>
<dbReference type="Proteomes" id="UP000017840">
    <property type="component" value="Unassembled WGS sequence"/>
</dbReference>
<gene>
    <name evidence="2" type="ORF">K933_11261</name>
</gene>
<evidence type="ECO:0000313" key="2">
    <source>
        <dbReference type="EMBL" id="ESP87891.1"/>
    </source>
</evidence>
<feature type="transmembrane region" description="Helical" evidence="1">
    <location>
        <begin position="35"/>
        <end position="54"/>
    </location>
</feature>
<keyword evidence="1" id="KW-0472">Membrane</keyword>
<comment type="caution">
    <text evidence="2">The sequence shown here is derived from an EMBL/GenBank/DDBJ whole genome shotgun (WGS) entry which is preliminary data.</text>
</comment>
<evidence type="ECO:0000256" key="1">
    <source>
        <dbReference type="SAM" id="Phobius"/>
    </source>
</evidence>
<feature type="transmembrane region" description="Helical" evidence="1">
    <location>
        <begin position="12"/>
        <end position="29"/>
    </location>
</feature>
<proteinExistence type="predicted"/>
<evidence type="ECO:0000313" key="3">
    <source>
        <dbReference type="Proteomes" id="UP000017840"/>
    </source>
</evidence>
<dbReference type="EMBL" id="ASGZ01000037">
    <property type="protein sequence ID" value="ESP87891.1"/>
    <property type="molecule type" value="Genomic_DNA"/>
</dbReference>
<keyword evidence="1" id="KW-1133">Transmembrane helix</keyword>
<keyword evidence="1" id="KW-0812">Transmembrane</keyword>
<protein>
    <submittedName>
        <fullName evidence="2">Uncharacterized protein</fullName>
    </submittedName>
</protein>
<sequence>MVDSRLLVRLDALLGVFALAVVVAAFYLATLNPFVGALALGAVGVGLYALLSYVRGFLVGAADPPE</sequence>
<accession>V4GS45</accession>
<reference evidence="2 3" key="1">
    <citation type="journal article" date="2013" name="Genome Announc.">
        <title>Draft Genome Sequence of 'Candidatus Halobonum tyrrellensis' Strain G22, Isolated from the Hypersaline Waters of Lake Tyrrell, Australia.</title>
        <authorList>
            <person name="Ugalde J.A."/>
            <person name="Narasingarao P."/>
            <person name="Kuo S."/>
            <person name="Podell S."/>
            <person name="Allen E.E."/>
        </authorList>
    </citation>
    <scope>NUCLEOTIDE SEQUENCE [LARGE SCALE GENOMIC DNA]</scope>
    <source>
        <strain evidence="2 3">G22</strain>
    </source>
</reference>
<dbReference type="RefSeq" id="WP_023394832.1">
    <property type="nucleotide sequence ID" value="NZ_ASGZ01000037.1"/>
</dbReference>
<organism evidence="2 3">
    <name type="scientific">Candidatus Halobonum tyrrellensis G22</name>
    <dbReference type="NCBI Taxonomy" id="1324957"/>
    <lineage>
        <taxon>Archaea</taxon>
        <taxon>Methanobacteriati</taxon>
        <taxon>Methanobacteriota</taxon>
        <taxon>Stenosarchaea group</taxon>
        <taxon>Halobacteria</taxon>
        <taxon>Halobacteriales</taxon>
        <taxon>Haloferacaceae</taxon>
        <taxon>Candidatus Halobonum</taxon>
    </lineage>
</organism>